<protein>
    <submittedName>
        <fullName evidence="11">Signaling protein</fullName>
    </submittedName>
</protein>
<keyword evidence="3" id="KW-1003">Cell membrane</keyword>
<evidence type="ECO:0000256" key="8">
    <source>
        <dbReference type="ARBA" id="ARBA00023136"/>
    </source>
</evidence>
<evidence type="ECO:0000256" key="5">
    <source>
        <dbReference type="ARBA" id="ARBA00022692"/>
    </source>
</evidence>
<name>A0ABY5LDY3_9SPHN</name>
<keyword evidence="4" id="KW-0997">Cell inner membrane</keyword>
<keyword evidence="5" id="KW-0812">Transmembrane</keyword>
<comment type="subcellular location">
    <subcellularLocation>
        <location evidence="1">Cell inner membrane</location>
    </subcellularLocation>
</comment>
<evidence type="ECO:0000256" key="9">
    <source>
        <dbReference type="SAM" id="MobiDB-lite"/>
    </source>
</evidence>
<dbReference type="InterPro" id="IPR024961">
    <property type="entry name" value="T2SS_GspC_N"/>
</dbReference>
<dbReference type="EMBL" id="CP101740">
    <property type="protein sequence ID" value="UUL83939.1"/>
    <property type="molecule type" value="Genomic_DNA"/>
</dbReference>
<evidence type="ECO:0000259" key="10">
    <source>
        <dbReference type="Pfam" id="PF11356"/>
    </source>
</evidence>
<evidence type="ECO:0000256" key="4">
    <source>
        <dbReference type="ARBA" id="ARBA00022519"/>
    </source>
</evidence>
<keyword evidence="2" id="KW-0813">Transport</keyword>
<feature type="region of interest" description="Disordered" evidence="9">
    <location>
        <begin position="147"/>
        <end position="179"/>
    </location>
</feature>
<proteinExistence type="predicted"/>
<evidence type="ECO:0000256" key="7">
    <source>
        <dbReference type="ARBA" id="ARBA00022989"/>
    </source>
</evidence>
<evidence type="ECO:0000256" key="2">
    <source>
        <dbReference type="ARBA" id="ARBA00022448"/>
    </source>
</evidence>
<dbReference type="Gene3D" id="2.30.30.830">
    <property type="match status" value="1"/>
</dbReference>
<evidence type="ECO:0000313" key="12">
    <source>
        <dbReference type="Proteomes" id="UP001058533"/>
    </source>
</evidence>
<keyword evidence="8" id="KW-0472">Membrane</keyword>
<reference evidence="11" key="1">
    <citation type="submission" date="2022-07" db="EMBL/GenBank/DDBJ databases">
        <title>Sphingomonas sp. nov., a novel bacterium isolated from the north slope of the Mount Everest.</title>
        <authorList>
            <person name="Cui X."/>
            <person name="Liu Y."/>
        </authorList>
    </citation>
    <scope>NUCLEOTIDE SEQUENCE</scope>
    <source>
        <strain evidence="11">S5-59</strain>
    </source>
</reference>
<accession>A0ABY5LDY3</accession>
<dbReference type="Proteomes" id="UP001058533">
    <property type="component" value="Chromosome"/>
</dbReference>
<keyword evidence="6" id="KW-0653">Protein transport</keyword>
<evidence type="ECO:0000256" key="1">
    <source>
        <dbReference type="ARBA" id="ARBA00004533"/>
    </source>
</evidence>
<dbReference type="Gene3D" id="2.30.42.10">
    <property type="match status" value="1"/>
</dbReference>
<feature type="compositionally biased region" description="Pro residues" evidence="9">
    <location>
        <begin position="151"/>
        <end position="178"/>
    </location>
</feature>
<evidence type="ECO:0000256" key="3">
    <source>
        <dbReference type="ARBA" id="ARBA00022475"/>
    </source>
</evidence>
<dbReference type="RefSeq" id="WP_256507774.1">
    <property type="nucleotide sequence ID" value="NZ_CP101740.1"/>
</dbReference>
<dbReference type="Pfam" id="PF11356">
    <property type="entry name" value="T2SSC"/>
    <property type="match status" value="1"/>
</dbReference>
<feature type="domain" description="Type II secretion system protein GspC N-terminal" evidence="10">
    <location>
        <begin position="24"/>
        <end position="146"/>
    </location>
</feature>
<evidence type="ECO:0000256" key="6">
    <source>
        <dbReference type="ARBA" id="ARBA00022927"/>
    </source>
</evidence>
<sequence>MNRLIIITPRQSKLAIDLFTAGMVASVAWALAGLTWRIAGHAGQGAITVPSGTRPVSVAPDIAPALALAPFGKAAQVAAAQATGLQIALKGVVFAVPASFSVAYISNAGEAAKPFRIGDGIGGATIEGIQRDRVLLNNAGRTEFLAFPDPAAGPAPAPGAPPAPGAAPAAAPPAPAPAPQAAASLLQRFDATPTEGGYAVGQNAPPGMQPGDVVQSVNGQALGRGPADQAAFAAAARSGSAQIQVVRDGKPVTLTVPLR</sequence>
<dbReference type="InterPro" id="IPR036034">
    <property type="entry name" value="PDZ_sf"/>
</dbReference>
<dbReference type="SUPFAM" id="SSF50156">
    <property type="entry name" value="PDZ domain-like"/>
    <property type="match status" value="1"/>
</dbReference>
<evidence type="ECO:0000313" key="11">
    <source>
        <dbReference type="EMBL" id="UUL83939.1"/>
    </source>
</evidence>
<gene>
    <name evidence="11" type="ORF">NMP03_07035</name>
</gene>
<organism evidence="11 12">
    <name type="scientific">Sphingomonas qomolangmaensis</name>
    <dbReference type="NCBI Taxonomy" id="2918765"/>
    <lineage>
        <taxon>Bacteria</taxon>
        <taxon>Pseudomonadati</taxon>
        <taxon>Pseudomonadota</taxon>
        <taxon>Alphaproteobacteria</taxon>
        <taxon>Sphingomonadales</taxon>
        <taxon>Sphingomonadaceae</taxon>
        <taxon>Sphingomonas</taxon>
    </lineage>
</organism>
<keyword evidence="7" id="KW-1133">Transmembrane helix</keyword>
<keyword evidence="12" id="KW-1185">Reference proteome</keyword>